<dbReference type="Proteomes" id="UP000504638">
    <property type="component" value="Unplaced"/>
</dbReference>
<dbReference type="EMBL" id="ML975167">
    <property type="protein sequence ID" value="KAF1810282.1"/>
    <property type="molecule type" value="Genomic_DNA"/>
</dbReference>
<feature type="signal peptide" evidence="2">
    <location>
        <begin position="1"/>
        <end position="18"/>
    </location>
</feature>
<evidence type="ECO:0000313" key="5">
    <source>
        <dbReference type="RefSeq" id="XP_033531913.1"/>
    </source>
</evidence>
<protein>
    <recommendedName>
        <fullName evidence="6">GPI anchored cell wall protein</fullName>
    </recommendedName>
</protein>
<evidence type="ECO:0000256" key="2">
    <source>
        <dbReference type="SAM" id="SignalP"/>
    </source>
</evidence>
<sequence>MKSFIVVALVALAQFAVATPPACILAAANTQDNPADVEGICKNKASEIQGNLASICGGQNDNAQSAFAAICKSAGVTVSPYVASSSGTSNGPSSGPTSTGSPTGSESANTGGTPTGSANPSDSTGAASRREFGSFAAVAIAAAGLIIAV</sequence>
<reference evidence="5" key="2">
    <citation type="submission" date="2020-04" db="EMBL/GenBank/DDBJ databases">
        <authorList>
            <consortium name="NCBI Genome Project"/>
        </authorList>
    </citation>
    <scope>NUCLEOTIDE SEQUENCE</scope>
    <source>
        <strain evidence="5">CBS 781.70</strain>
    </source>
</reference>
<keyword evidence="4" id="KW-1185">Reference proteome</keyword>
<feature type="compositionally biased region" description="Low complexity" evidence="1">
    <location>
        <begin position="84"/>
        <end position="105"/>
    </location>
</feature>
<reference evidence="3 5" key="1">
    <citation type="submission" date="2020-01" db="EMBL/GenBank/DDBJ databases">
        <authorList>
            <consortium name="DOE Joint Genome Institute"/>
            <person name="Haridas S."/>
            <person name="Albert R."/>
            <person name="Binder M."/>
            <person name="Bloem J."/>
            <person name="Labutti K."/>
            <person name="Salamov A."/>
            <person name="Andreopoulos B."/>
            <person name="Baker S.E."/>
            <person name="Barry K."/>
            <person name="Bills G."/>
            <person name="Bluhm B.H."/>
            <person name="Cannon C."/>
            <person name="Castanera R."/>
            <person name="Culley D.E."/>
            <person name="Daum C."/>
            <person name="Ezra D."/>
            <person name="Gonzalez J.B."/>
            <person name="Henrissat B."/>
            <person name="Kuo A."/>
            <person name="Liang C."/>
            <person name="Lipzen A."/>
            <person name="Lutzoni F."/>
            <person name="Magnuson J."/>
            <person name="Mondo S."/>
            <person name="Nolan M."/>
            <person name="Ohm R."/>
            <person name="Pangilinan J."/>
            <person name="Park H.-J."/>
            <person name="Ramirez L."/>
            <person name="Alfaro M."/>
            <person name="Sun H."/>
            <person name="Tritt A."/>
            <person name="Yoshinaga Y."/>
            <person name="Zwiers L.-H."/>
            <person name="Turgeon B.G."/>
            <person name="Goodwin S.B."/>
            <person name="Spatafora J.W."/>
            <person name="Crous P.W."/>
            <person name="Grigoriev I.V."/>
        </authorList>
    </citation>
    <scope>NUCLEOTIDE SEQUENCE</scope>
    <source>
        <strain evidence="3 5">CBS 781.70</strain>
    </source>
</reference>
<gene>
    <name evidence="3 5" type="ORF">P152DRAFT_460790</name>
</gene>
<dbReference type="GeneID" id="54420563"/>
<feature type="compositionally biased region" description="Polar residues" evidence="1">
    <location>
        <begin position="106"/>
        <end position="126"/>
    </location>
</feature>
<feature type="region of interest" description="Disordered" evidence="1">
    <location>
        <begin position="82"/>
        <end position="127"/>
    </location>
</feature>
<accession>A0A6G1FX49</accession>
<reference evidence="5" key="3">
    <citation type="submission" date="2025-04" db="UniProtKB">
        <authorList>
            <consortium name="RefSeq"/>
        </authorList>
    </citation>
    <scope>IDENTIFICATION</scope>
    <source>
        <strain evidence="5">CBS 781.70</strain>
    </source>
</reference>
<dbReference type="RefSeq" id="XP_033531913.1">
    <property type="nucleotide sequence ID" value="XM_033679993.1"/>
</dbReference>
<evidence type="ECO:0000313" key="4">
    <source>
        <dbReference type="Proteomes" id="UP000504638"/>
    </source>
</evidence>
<name>A0A6G1FX49_9PEZI</name>
<proteinExistence type="predicted"/>
<evidence type="ECO:0000313" key="3">
    <source>
        <dbReference type="EMBL" id="KAF1810282.1"/>
    </source>
</evidence>
<evidence type="ECO:0000256" key="1">
    <source>
        <dbReference type="SAM" id="MobiDB-lite"/>
    </source>
</evidence>
<evidence type="ECO:0008006" key="6">
    <source>
        <dbReference type="Google" id="ProtNLM"/>
    </source>
</evidence>
<keyword evidence="2" id="KW-0732">Signal</keyword>
<organism evidence="3">
    <name type="scientific">Eremomyces bilateralis CBS 781.70</name>
    <dbReference type="NCBI Taxonomy" id="1392243"/>
    <lineage>
        <taxon>Eukaryota</taxon>
        <taxon>Fungi</taxon>
        <taxon>Dikarya</taxon>
        <taxon>Ascomycota</taxon>
        <taxon>Pezizomycotina</taxon>
        <taxon>Dothideomycetes</taxon>
        <taxon>Dothideomycetes incertae sedis</taxon>
        <taxon>Eremomycetales</taxon>
        <taxon>Eremomycetaceae</taxon>
        <taxon>Eremomyces</taxon>
    </lineage>
</organism>
<feature type="chain" id="PRO_5044631656" description="GPI anchored cell wall protein" evidence="2">
    <location>
        <begin position="19"/>
        <end position="149"/>
    </location>
</feature>
<dbReference type="AlphaFoldDB" id="A0A6G1FX49"/>
<dbReference type="OrthoDB" id="4776947at2759"/>